<dbReference type="Gene3D" id="3.40.630.30">
    <property type="match status" value="1"/>
</dbReference>
<evidence type="ECO:0000313" key="2">
    <source>
        <dbReference type="EMBL" id="MBC3340331.1"/>
    </source>
</evidence>
<dbReference type="Pfam" id="PF00583">
    <property type="entry name" value="Acetyltransf_1"/>
    <property type="match status" value="1"/>
</dbReference>
<dbReference type="RefSeq" id="WP_186528347.1">
    <property type="nucleotide sequence ID" value="NZ_JABWQP020000001.1"/>
</dbReference>
<comment type="caution">
    <text evidence="2">The sequence shown here is derived from an EMBL/GenBank/DDBJ whole genome shotgun (WGS) entry which is preliminary data.</text>
</comment>
<gene>
    <name evidence="3" type="ORF">HU727_003815</name>
    <name evidence="2" type="ORF">HU727_01625</name>
</gene>
<dbReference type="SUPFAM" id="SSF55729">
    <property type="entry name" value="Acyl-CoA N-acyltransferases (Nat)"/>
    <property type="match status" value="1"/>
</dbReference>
<proteinExistence type="predicted"/>
<dbReference type="InterPro" id="IPR016181">
    <property type="entry name" value="Acyl_CoA_acyltransferase"/>
</dbReference>
<dbReference type="AlphaFoldDB" id="A0A923EZJ6"/>
<sequence length="147" mass="17015">MSYCMRRAGDETLSFARDLTRQNMLRYFLTHDLLWQDEAFDTGWRYRDNLLIVQDEAAIGFVSLSHDARALYIRELQIAKSCQGRGAGSWAIDQVIDMARQARRPALRLTVFINNPAQALYLRKGLRIEGRDECFLRMQLDLDAAVL</sequence>
<dbReference type="EMBL" id="JABWQP020000001">
    <property type="protein sequence ID" value="MBV4484712.1"/>
    <property type="molecule type" value="Genomic_DNA"/>
</dbReference>
<dbReference type="InterPro" id="IPR000182">
    <property type="entry name" value="GNAT_dom"/>
</dbReference>
<reference evidence="2 4" key="1">
    <citation type="journal article" date="2020" name="Microorganisms">
        <title>Reliable Identification of Environmental Pseudomonas Isolates Using the rpoD Gene.</title>
        <authorList>
            <consortium name="The Broad Institute Genome Sequencing Platform"/>
            <person name="Girard L."/>
            <person name="Lood C."/>
            <person name="Rokni-Zadeh H."/>
            <person name="van Noort V."/>
            <person name="Lavigne R."/>
            <person name="De Mot R."/>
        </authorList>
    </citation>
    <scope>NUCLEOTIDE SEQUENCE</scope>
    <source>
        <strain evidence="2 4">SWRI153</strain>
    </source>
</reference>
<organism evidence="2">
    <name type="scientific">Pseudomonas khorasanensis</name>
    <dbReference type="NCBI Taxonomy" id="2745508"/>
    <lineage>
        <taxon>Bacteria</taxon>
        <taxon>Pseudomonadati</taxon>
        <taxon>Pseudomonadota</taxon>
        <taxon>Gammaproteobacteria</taxon>
        <taxon>Pseudomonadales</taxon>
        <taxon>Pseudomonadaceae</taxon>
        <taxon>Pseudomonas</taxon>
    </lineage>
</organism>
<protein>
    <submittedName>
        <fullName evidence="2">GNAT family N-acetyltransferase</fullName>
    </submittedName>
</protein>
<reference evidence="3" key="3">
    <citation type="submission" date="2021-06" db="EMBL/GenBank/DDBJ databases">
        <title>Updating the genus Pseudomonas: Description of 43 new species and partition of the Pseudomonas putida group.</title>
        <authorList>
            <person name="Girard L."/>
            <person name="Lood C."/>
            <person name="Vandamme P."/>
            <person name="Rokni-Zadeh H."/>
            <person name="Van Noort V."/>
            <person name="Hofte M."/>
            <person name="Lavigne R."/>
            <person name="De Mot R."/>
        </authorList>
    </citation>
    <scope>NUCLEOTIDE SEQUENCE</scope>
    <source>
        <strain evidence="3">SWRI153</strain>
    </source>
</reference>
<reference evidence="2" key="2">
    <citation type="submission" date="2020-07" db="EMBL/GenBank/DDBJ databases">
        <authorList>
            <person name="Lood C."/>
            <person name="Girard L."/>
        </authorList>
    </citation>
    <scope>NUCLEOTIDE SEQUENCE</scope>
    <source>
        <strain evidence="2">SWRI153</strain>
    </source>
</reference>
<dbReference type="EMBL" id="JABWQP010000001">
    <property type="protein sequence ID" value="MBC3340331.1"/>
    <property type="molecule type" value="Genomic_DNA"/>
</dbReference>
<evidence type="ECO:0000313" key="4">
    <source>
        <dbReference type="Proteomes" id="UP000648816"/>
    </source>
</evidence>
<dbReference type="GO" id="GO:0016747">
    <property type="term" value="F:acyltransferase activity, transferring groups other than amino-acyl groups"/>
    <property type="evidence" value="ECO:0007669"/>
    <property type="project" value="InterPro"/>
</dbReference>
<name>A0A923EZJ6_9PSED</name>
<dbReference type="PROSITE" id="PS51186">
    <property type="entry name" value="GNAT"/>
    <property type="match status" value="1"/>
</dbReference>
<accession>A0A923EZJ6</accession>
<dbReference type="CDD" id="cd04301">
    <property type="entry name" value="NAT_SF"/>
    <property type="match status" value="1"/>
</dbReference>
<evidence type="ECO:0000259" key="1">
    <source>
        <dbReference type="PROSITE" id="PS51186"/>
    </source>
</evidence>
<keyword evidence="4" id="KW-1185">Reference proteome</keyword>
<evidence type="ECO:0000313" key="3">
    <source>
        <dbReference type="EMBL" id="MBV4484712.1"/>
    </source>
</evidence>
<feature type="domain" description="N-acetyltransferase" evidence="1">
    <location>
        <begin position="14"/>
        <end position="143"/>
    </location>
</feature>
<dbReference type="Proteomes" id="UP000648816">
    <property type="component" value="Unassembled WGS sequence"/>
</dbReference>